<evidence type="ECO:0000256" key="7">
    <source>
        <dbReference type="SAM" id="Phobius"/>
    </source>
</evidence>
<feature type="domain" description="Membrane transport protein MMPL" evidence="8">
    <location>
        <begin position="45"/>
        <end position="381"/>
    </location>
</feature>
<feature type="transmembrane region" description="Helical" evidence="7">
    <location>
        <begin position="14"/>
        <end position="33"/>
    </location>
</feature>
<name>A0ABP9K4A5_9NOCA</name>
<feature type="transmembrane region" description="Helical" evidence="7">
    <location>
        <begin position="641"/>
        <end position="658"/>
    </location>
</feature>
<keyword evidence="5 7" id="KW-1133">Transmembrane helix</keyword>
<dbReference type="InterPro" id="IPR050545">
    <property type="entry name" value="Mycobact_MmpL"/>
</dbReference>
<dbReference type="InterPro" id="IPR002229">
    <property type="entry name" value="RhesusRHD"/>
</dbReference>
<dbReference type="PRINTS" id="PR00342">
    <property type="entry name" value="RHESUSRHD"/>
</dbReference>
<dbReference type="SUPFAM" id="SSF82866">
    <property type="entry name" value="Multidrug efflux transporter AcrB transmembrane domain"/>
    <property type="match status" value="2"/>
</dbReference>
<comment type="caution">
    <text evidence="9">The sequence shown here is derived from an EMBL/GenBank/DDBJ whole genome shotgun (WGS) entry which is preliminary data.</text>
</comment>
<keyword evidence="4 7" id="KW-0812">Transmembrane</keyword>
<evidence type="ECO:0000256" key="3">
    <source>
        <dbReference type="ARBA" id="ARBA00022475"/>
    </source>
</evidence>
<keyword evidence="6 7" id="KW-0472">Membrane</keyword>
<feature type="transmembrane region" description="Helical" evidence="7">
    <location>
        <begin position="197"/>
        <end position="230"/>
    </location>
</feature>
<dbReference type="RefSeq" id="WP_345494871.1">
    <property type="nucleotide sequence ID" value="NZ_BAABJM010000002.1"/>
</dbReference>
<feature type="transmembrane region" description="Helical" evidence="7">
    <location>
        <begin position="316"/>
        <end position="342"/>
    </location>
</feature>
<feature type="transmembrane region" description="Helical" evidence="7">
    <location>
        <begin position="382"/>
        <end position="402"/>
    </location>
</feature>
<protein>
    <submittedName>
        <fullName evidence="9">MMPL family transporter</fullName>
    </submittedName>
</protein>
<keyword evidence="10" id="KW-1185">Reference proteome</keyword>
<evidence type="ECO:0000313" key="10">
    <source>
        <dbReference type="Proteomes" id="UP001500603"/>
    </source>
</evidence>
<feature type="transmembrane region" description="Helical" evidence="7">
    <location>
        <begin position="291"/>
        <end position="310"/>
    </location>
</feature>
<reference evidence="10" key="1">
    <citation type="journal article" date="2019" name="Int. J. Syst. Evol. Microbiol.">
        <title>The Global Catalogue of Microorganisms (GCM) 10K type strain sequencing project: providing services to taxonomists for standard genome sequencing and annotation.</title>
        <authorList>
            <consortium name="The Broad Institute Genomics Platform"/>
            <consortium name="The Broad Institute Genome Sequencing Center for Infectious Disease"/>
            <person name="Wu L."/>
            <person name="Ma J."/>
        </authorList>
    </citation>
    <scope>NUCLEOTIDE SEQUENCE [LARGE SCALE GENOMIC DNA]</scope>
    <source>
        <strain evidence="10">JCM 18298</strain>
    </source>
</reference>
<feature type="domain" description="Membrane transport protein MMPL" evidence="8">
    <location>
        <begin position="495"/>
        <end position="702"/>
    </location>
</feature>
<dbReference type="Pfam" id="PF03176">
    <property type="entry name" value="MMPL"/>
    <property type="match status" value="2"/>
</dbReference>
<evidence type="ECO:0000256" key="1">
    <source>
        <dbReference type="ARBA" id="ARBA00004651"/>
    </source>
</evidence>
<dbReference type="PANTHER" id="PTHR33406">
    <property type="entry name" value="MEMBRANE PROTEIN MJ1562-RELATED"/>
    <property type="match status" value="1"/>
</dbReference>
<gene>
    <name evidence="9" type="ORF">GCM10023318_19090</name>
</gene>
<evidence type="ECO:0000313" key="9">
    <source>
        <dbReference type="EMBL" id="GAA5049751.1"/>
    </source>
</evidence>
<feature type="transmembrane region" description="Helical" evidence="7">
    <location>
        <begin position="558"/>
        <end position="578"/>
    </location>
</feature>
<feature type="transmembrane region" description="Helical" evidence="7">
    <location>
        <begin position="242"/>
        <end position="263"/>
    </location>
</feature>
<feature type="transmembrane region" description="Helical" evidence="7">
    <location>
        <begin position="590"/>
        <end position="614"/>
    </location>
</feature>
<feature type="transmembrane region" description="Helical" evidence="7">
    <location>
        <begin position="527"/>
        <end position="551"/>
    </location>
</feature>
<feature type="transmembrane region" description="Helical" evidence="7">
    <location>
        <begin position="664"/>
        <end position="686"/>
    </location>
</feature>
<dbReference type="Gene3D" id="1.20.1640.10">
    <property type="entry name" value="Multidrug efflux transporter AcrB transmembrane domain"/>
    <property type="match status" value="2"/>
</dbReference>
<organism evidence="9 10">
    <name type="scientific">Nocardia callitridis</name>
    <dbReference type="NCBI Taxonomy" id="648753"/>
    <lineage>
        <taxon>Bacteria</taxon>
        <taxon>Bacillati</taxon>
        <taxon>Actinomycetota</taxon>
        <taxon>Actinomycetes</taxon>
        <taxon>Mycobacteriales</taxon>
        <taxon>Nocardiaceae</taxon>
        <taxon>Nocardia</taxon>
    </lineage>
</organism>
<comment type="similarity">
    <text evidence="2">Belongs to the resistance-nodulation-cell division (RND) (TC 2.A.6) family. MmpL subfamily.</text>
</comment>
<evidence type="ECO:0000256" key="2">
    <source>
        <dbReference type="ARBA" id="ARBA00010157"/>
    </source>
</evidence>
<evidence type="ECO:0000256" key="6">
    <source>
        <dbReference type="ARBA" id="ARBA00023136"/>
    </source>
</evidence>
<evidence type="ECO:0000256" key="4">
    <source>
        <dbReference type="ARBA" id="ARBA00022692"/>
    </source>
</evidence>
<evidence type="ECO:0000256" key="5">
    <source>
        <dbReference type="ARBA" id="ARBA00022989"/>
    </source>
</evidence>
<keyword evidence="3" id="KW-1003">Cell membrane</keyword>
<accession>A0ABP9K4A5</accession>
<evidence type="ECO:0000259" key="8">
    <source>
        <dbReference type="Pfam" id="PF03176"/>
    </source>
</evidence>
<dbReference type="InterPro" id="IPR004869">
    <property type="entry name" value="MMPL_dom"/>
</dbReference>
<dbReference type="Proteomes" id="UP001500603">
    <property type="component" value="Unassembled WGS sequence"/>
</dbReference>
<comment type="subcellular location">
    <subcellularLocation>
        <location evidence="1">Cell membrane</location>
        <topology evidence="1">Multi-pass membrane protein</topology>
    </subcellularLocation>
</comment>
<sequence>MFTRWGNFVVRRRFAVIGLVVAALLALGGYGLGLNDRLGSSGFDDPTSESAEAARLSDAAFSRDHSVDVLLLYTAPTGKTVDDPEFARAVVDNLNSLPREHPDEIDKINGAYWPTESGIAQPALFGRPDKDKAFAALAIKGDNDTETMKNYRKVKESDAFSIPGITVQVAGLQPVAGTLSETLEVDVRRMEVIAIPAVAVLLFFIFGGVVAAALPLIVGGLTIIGANGIVRFITEFTEVNSFVSSVVSMVGLGLAIDYGLFIVSRFREELAAGYDTPTAVRRSVQTAGRTVVFSATMIIVSLGGMLLFPQGFLRSLAYGAIATVSLAALTALTILPAVLAILGPNVDRFGLKWFRRTKTAEEVEAGFWGKTTRWVMRHPLKVAVPIFLGLVLLIIPMKNIAFGGFSETYLPPDNETRTAQQDFDQAFPLRKTDPIQLVFVTDDTTAVGSLLEDADKAPGLTGNFPVPSSSPTRDDVYRTETHLEDTADPNKTIDYLRSLPQPEGVTMLVGGQPAIQKDGIDGLLGRIPFMVVVVLALTTLLMFLTFGSLILPIKAALMSALGLGSTLGILTLIFVDGYGSGFLNFTPQPIQSAVLILIIAIIYGLSTDYEVFLLSRMVEARAKGATTTEAIGIGTANTGRIITAAALILLVVTGAFAFSDLVMMQYIAYGMIAALFIDATILRMLLVPAVMKLLGDDCWWAPAWMRRLHAKIGLAEPVLEDEHPDAGPQEPARAAH</sequence>
<dbReference type="PANTHER" id="PTHR33406:SF11">
    <property type="entry name" value="MEMBRANE PROTEIN SCO6666-RELATED"/>
    <property type="match status" value="1"/>
</dbReference>
<proteinExistence type="inferred from homology"/>
<dbReference type="EMBL" id="BAABJM010000002">
    <property type="protein sequence ID" value="GAA5049751.1"/>
    <property type="molecule type" value="Genomic_DNA"/>
</dbReference>